<dbReference type="InterPro" id="IPR001750">
    <property type="entry name" value="ND/Mrp_TM"/>
</dbReference>
<feature type="transmembrane region" description="Helical" evidence="10">
    <location>
        <begin position="238"/>
        <end position="258"/>
    </location>
</feature>
<evidence type="ECO:0000313" key="12">
    <source>
        <dbReference type="EMBL" id="CEG20918.1"/>
    </source>
</evidence>
<gene>
    <name evidence="12" type="primary">nuoM</name>
    <name evidence="13" type="ORF">ANAPC1_00018</name>
    <name evidence="12" type="ORF">ANAPHAGO_00160</name>
</gene>
<feature type="transmembrane region" description="Helical" evidence="10">
    <location>
        <begin position="298"/>
        <end position="316"/>
    </location>
</feature>
<dbReference type="NCBIfam" id="TIGR01972">
    <property type="entry name" value="NDH_I_M"/>
    <property type="match status" value="1"/>
</dbReference>
<name>A0A098EF53_ANAPH</name>
<keyword evidence="6 10" id="KW-0472">Membrane</keyword>
<dbReference type="PRINTS" id="PR01437">
    <property type="entry name" value="NUOXDRDTASE4"/>
</dbReference>
<reference evidence="13" key="2">
    <citation type="submission" date="2016-03" db="EMBL/GenBank/DDBJ databases">
        <authorList>
            <person name="Loux V."/>
        </authorList>
    </citation>
    <scope>NUCLEOTIDE SEQUENCE</scope>
    <source>
        <strain evidence="13">C1</strain>
    </source>
</reference>
<dbReference type="EMBL" id="FLLR01000001">
    <property type="protein sequence ID" value="SBO13685.1"/>
    <property type="molecule type" value="Genomic_DNA"/>
</dbReference>
<accession>A0A098EF53</accession>
<evidence type="ECO:0000256" key="3">
    <source>
        <dbReference type="ARBA" id="ARBA00019906"/>
    </source>
</evidence>
<evidence type="ECO:0000256" key="5">
    <source>
        <dbReference type="ARBA" id="ARBA00022989"/>
    </source>
</evidence>
<dbReference type="InterPro" id="IPR003918">
    <property type="entry name" value="NADH_UbQ_OxRdtase"/>
</dbReference>
<dbReference type="EMBL" id="CCXQ01000124">
    <property type="protein sequence ID" value="CEG20918.1"/>
    <property type="molecule type" value="Genomic_DNA"/>
</dbReference>
<proteinExistence type="inferred from homology"/>
<feature type="domain" description="NADH:quinone oxidoreductase/Mrp antiporter transmembrane" evidence="11">
    <location>
        <begin position="128"/>
        <end position="415"/>
    </location>
</feature>
<sequence>MIPFMILIPVLGGCLIAFLRDSSSKLRGGLFISITFATFIASIAVLLSFYGNGLPVLRDYTWIGEVFAVDRLSLLMVILSTFLFFLCALCGVFSRACGVDKESESSFFALLLLLEATVLGVFSVHTSLMFYVFFEASLIPMFFIIGKWGHGDRISAAFRFLIYTGAASLLFLIGLVYSRVFSLGIFESFYADVSVALALPIGIRIALWIACFFAFAVKLPMVPCHTWLPKAHVQAPTLGSVLLAGLLIKMGGYGFIRFCLSALPEISWKLSEFVVYLSAISLVYSSLVAFAQKNMKTLVAYSSVAHMSFVAAGIFSLNESGIVGAIFQMLSHGLISAALFLCVGMIYSRTGTMDMSKCGGIAASMPKLSFMMIFFSMASAGLPGTSGFIGEFLSILGIFQAFRFTAVCFAVGVVLSAAYTLRLCREVIWGSSPEGAKVIDSDINAVEFVILGILAALVLFFGIYPASVITFLKPWISAILPELQKFQLSWG</sequence>
<dbReference type="GO" id="GO:0012505">
    <property type="term" value="C:endomembrane system"/>
    <property type="evidence" value="ECO:0007669"/>
    <property type="project" value="UniProtKB-SubCell"/>
</dbReference>
<evidence type="ECO:0000256" key="7">
    <source>
        <dbReference type="ARBA" id="ARBA00031584"/>
    </source>
</evidence>
<feature type="transmembrane region" description="Helical" evidence="10">
    <location>
        <begin position="197"/>
        <end position="217"/>
    </location>
</feature>
<reference evidence="15" key="3">
    <citation type="submission" date="2016-03" db="EMBL/GenBank/DDBJ databases">
        <authorList>
            <person name="Loux Valentin"/>
        </authorList>
    </citation>
    <scope>NUCLEOTIDE SEQUENCE [LARGE SCALE GENOMIC DNA]</scope>
    <source>
        <strain evidence="15">C1</strain>
    </source>
</reference>
<feature type="transmembrane region" description="Helical" evidence="10">
    <location>
        <begin position="273"/>
        <end position="291"/>
    </location>
</feature>
<dbReference type="GO" id="GO:0003954">
    <property type="term" value="F:NADH dehydrogenase activity"/>
    <property type="evidence" value="ECO:0007669"/>
    <property type="project" value="TreeGrafter"/>
</dbReference>
<organism evidence="12 14">
    <name type="scientific">Anaplasma phagocytophilum</name>
    <name type="common">Ehrlichia phagocytophila</name>
    <dbReference type="NCBI Taxonomy" id="948"/>
    <lineage>
        <taxon>Bacteria</taxon>
        <taxon>Pseudomonadati</taxon>
        <taxon>Pseudomonadota</taxon>
        <taxon>Alphaproteobacteria</taxon>
        <taxon>Rickettsiales</taxon>
        <taxon>Anaplasmataceae</taxon>
        <taxon>Anaplasma</taxon>
        <taxon>phagocytophilum group</taxon>
    </lineage>
</organism>
<evidence type="ECO:0000256" key="2">
    <source>
        <dbReference type="ARBA" id="ARBA00009025"/>
    </source>
</evidence>
<evidence type="ECO:0000313" key="14">
    <source>
        <dbReference type="Proteomes" id="UP000055047"/>
    </source>
</evidence>
<keyword evidence="5 10" id="KW-1133">Transmembrane helix</keyword>
<feature type="transmembrane region" description="Helical" evidence="10">
    <location>
        <begin position="72"/>
        <end position="93"/>
    </location>
</feature>
<evidence type="ECO:0000256" key="10">
    <source>
        <dbReference type="SAM" id="Phobius"/>
    </source>
</evidence>
<evidence type="ECO:0000256" key="8">
    <source>
        <dbReference type="ARBA" id="ARBA00032798"/>
    </source>
</evidence>
<evidence type="ECO:0000256" key="4">
    <source>
        <dbReference type="ARBA" id="ARBA00022692"/>
    </source>
</evidence>
<feature type="transmembrane region" description="Helical" evidence="10">
    <location>
        <begin position="105"/>
        <end position="122"/>
    </location>
</feature>
<dbReference type="InterPro" id="IPR010227">
    <property type="entry name" value="NADH_Q_OxRdtase_chainM/4"/>
</dbReference>
<dbReference type="GO" id="GO:0048039">
    <property type="term" value="F:ubiquinone binding"/>
    <property type="evidence" value="ECO:0007669"/>
    <property type="project" value="TreeGrafter"/>
</dbReference>
<dbReference type="GO" id="GO:0008137">
    <property type="term" value="F:NADH dehydrogenase (ubiquinone) activity"/>
    <property type="evidence" value="ECO:0007669"/>
    <property type="project" value="InterPro"/>
</dbReference>
<comment type="similarity">
    <text evidence="2">Belongs to the complex I subunit 4 family.</text>
</comment>
<evidence type="ECO:0000256" key="9">
    <source>
        <dbReference type="RuleBase" id="RU000320"/>
    </source>
</evidence>
<feature type="transmembrane region" description="Helical" evidence="10">
    <location>
        <begin position="30"/>
        <end position="52"/>
    </location>
</feature>
<dbReference type="AlphaFoldDB" id="A0A098EF53"/>
<feature type="transmembrane region" description="Helical" evidence="10">
    <location>
        <begin position="6"/>
        <end position="23"/>
    </location>
</feature>
<reference evidence="12 14" key="1">
    <citation type="submission" date="2014-09" db="EMBL/GenBank/DDBJ databases">
        <authorList>
            <person name="Loux Valentin"/>
            <person name="Dugat Thibaut"/>
        </authorList>
    </citation>
    <scope>NUCLEOTIDE SEQUENCE [LARGE SCALE GENOMIC DNA]</scope>
    <source>
        <strain evidence="12 14">BOV-10_179</strain>
    </source>
</reference>
<keyword evidence="12" id="KW-0560">Oxidoreductase</keyword>
<evidence type="ECO:0000313" key="15">
    <source>
        <dbReference type="Proteomes" id="UP000078419"/>
    </source>
</evidence>
<feature type="transmembrane region" description="Helical" evidence="10">
    <location>
        <begin position="322"/>
        <end position="347"/>
    </location>
</feature>
<feature type="transmembrane region" description="Helical" evidence="10">
    <location>
        <begin position="368"/>
        <end position="389"/>
    </location>
</feature>
<evidence type="ECO:0000256" key="1">
    <source>
        <dbReference type="ARBA" id="ARBA00004127"/>
    </source>
</evidence>
<protein>
    <recommendedName>
        <fullName evidence="3">NADH-quinone oxidoreductase subunit M</fullName>
    </recommendedName>
    <alternativeName>
        <fullName evidence="7">NADH dehydrogenase I subunit M</fullName>
    </alternativeName>
    <alternativeName>
        <fullName evidence="8">NDH-1 subunit M</fullName>
    </alternativeName>
</protein>
<dbReference type="PANTHER" id="PTHR43507">
    <property type="entry name" value="NADH-UBIQUINONE OXIDOREDUCTASE CHAIN 4"/>
    <property type="match status" value="1"/>
</dbReference>
<dbReference type="Proteomes" id="UP000078419">
    <property type="component" value="Unassembled WGS sequence"/>
</dbReference>
<dbReference type="GO" id="GO:0016020">
    <property type="term" value="C:membrane"/>
    <property type="evidence" value="ECO:0007669"/>
    <property type="project" value="UniProtKB-SubCell"/>
</dbReference>
<dbReference type="PANTHER" id="PTHR43507:SF1">
    <property type="entry name" value="NADH-UBIQUINONE OXIDOREDUCTASE CHAIN 4"/>
    <property type="match status" value="1"/>
</dbReference>
<dbReference type="Proteomes" id="UP000055047">
    <property type="component" value="Unassembled WGS sequence"/>
</dbReference>
<dbReference type="GO" id="GO:0015990">
    <property type="term" value="P:electron transport coupled proton transport"/>
    <property type="evidence" value="ECO:0007669"/>
    <property type="project" value="TreeGrafter"/>
</dbReference>
<dbReference type="Pfam" id="PF00361">
    <property type="entry name" value="Proton_antipo_M"/>
    <property type="match status" value="1"/>
</dbReference>
<dbReference type="GO" id="GO:0042773">
    <property type="term" value="P:ATP synthesis coupled electron transport"/>
    <property type="evidence" value="ECO:0007669"/>
    <property type="project" value="InterPro"/>
</dbReference>
<feature type="transmembrane region" description="Helical" evidence="10">
    <location>
        <begin position="445"/>
        <end position="464"/>
    </location>
</feature>
<evidence type="ECO:0000313" key="13">
    <source>
        <dbReference type="EMBL" id="SBO13685.1"/>
    </source>
</evidence>
<feature type="transmembrane region" description="Helical" evidence="10">
    <location>
        <begin position="401"/>
        <end position="424"/>
    </location>
</feature>
<keyword evidence="4 9" id="KW-0812">Transmembrane</keyword>
<feature type="transmembrane region" description="Helical" evidence="10">
    <location>
        <begin position="157"/>
        <end position="177"/>
    </location>
</feature>
<evidence type="ECO:0000259" key="11">
    <source>
        <dbReference type="Pfam" id="PF00361"/>
    </source>
</evidence>
<feature type="transmembrane region" description="Helical" evidence="10">
    <location>
        <begin position="128"/>
        <end position="145"/>
    </location>
</feature>
<evidence type="ECO:0000256" key="6">
    <source>
        <dbReference type="ARBA" id="ARBA00023136"/>
    </source>
</evidence>
<comment type="subcellular location">
    <subcellularLocation>
        <location evidence="1">Endomembrane system</location>
        <topology evidence="1">Multi-pass membrane protein</topology>
    </subcellularLocation>
    <subcellularLocation>
        <location evidence="9">Membrane</location>
        <topology evidence="9">Multi-pass membrane protein</topology>
    </subcellularLocation>
</comment>